<proteinExistence type="predicted"/>
<dbReference type="InterPro" id="IPR019596">
    <property type="entry name" value="Phage_Mu_GpM_tail_tub"/>
</dbReference>
<dbReference type="Proteomes" id="UP000254088">
    <property type="component" value="Unassembled WGS sequence"/>
</dbReference>
<protein>
    <submittedName>
        <fullName evidence="1">Phage protein</fullName>
    </submittedName>
</protein>
<gene>
    <name evidence="1" type="ORF">NCTC10429_03950</name>
</gene>
<dbReference type="EMBL" id="UGEX01000002">
    <property type="protein sequence ID" value="STM57377.1"/>
    <property type="molecule type" value="Genomic_DNA"/>
</dbReference>
<accession>A0A376QIN7</accession>
<evidence type="ECO:0000313" key="1">
    <source>
        <dbReference type="EMBL" id="STM57377.1"/>
    </source>
</evidence>
<dbReference type="Pfam" id="PF10618">
    <property type="entry name" value="Tail_tube"/>
    <property type="match status" value="1"/>
</dbReference>
<dbReference type="AlphaFoldDB" id="A0A376QIN7"/>
<name>A0A376QIN7_ECOLX</name>
<sequence length="92" mass="10180">MNRTVNDDIIGLDGSVDRKETHRAPYVKGTFKVPKNFPVSKITSSDEMTITAELANGQVYVLSSAWLHGEANHNAEEGTVDLEFHGEEGDYQ</sequence>
<reference evidence="1 2" key="1">
    <citation type="submission" date="2018-06" db="EMBL/GenBank/DDBJ databases">
        <authorList>
            <consortium name="Pathogen Informatics"/>
            <person name="Doyle S."/>
        </authorList>
    </citation>
    <scope>NUCLEOTIDE SEQUENCE [LARGE SCALE GENOMIC DNA]</scope>
    <source>
        <strain evidence="1 2">NCTC10429</strain>
    </source>
</reference>
<evidence type="ECO:0000313" key="2">
    <source>
        <dbReference type="Proteomes" id="UP000254088"/>
    </source>
</evidence>
<organism evidence="1 2">
    <name type="scientific">Escherichia coli</name>
    <dbReference type="NCBI Taxonomy" id="562"/>
    <lineage>
        <taxon>Bacteria</taxon>
        <taxon>Pseudomonadati</taxon>
        <taxon>Pseudomonadota</taxon>
        <taxon>Gammaproteobacteria</taxon>
        <taxon>Enterobacterales</taxon>
        <taxon>Enterobacteriaceae</taxon>
        <taxon>Escherichia</taxon>
    </lineage>
</organism>
<dbReference type="RefSeq" id="WP_087895819.1">
    <property type="nucleotide sequence ID" value="NZ_NRZH01000063.1"/>
</dbReference>